<evidence type="ECO:0000256" key="1">
    <source>
        <dbReference type="SAM" id="Phobius"/>
    </source>
</evidence>
<evidence type="ECO:0000313" key="3">
    <source>
        <dbReference type="Proteomes" id="UP000024635"/>
    </source>
</evidence>
<dbReference type="Proteomes" id="UP000024635">
    <property type="component" value="Unassembled WGS sequence"/>
</dbReference>
<dbReference type="EMBL" id="JARK01001394">
    <property type="protein sequence ID" value="EYC09920.1"/>
    <property type="molecule type" value="Genomic_DNA"/>
</dbReference>
<dbReference type="AlphaFoldDB" id="A0A016U440"/>
<gene>
    <name evidence="2" type="primary">Acey_s0058.g2891</name>
    <name evidence="2" type="ORF">Y032_0058g2891</name>
</gene>
<accession>A0A016U440</accession>
<sequence length="68" mass="7372">MAIPMKDEIDPFFSVAAVERGKVGWALAEPRVGGDEIVRLGVFKNWLAIIIVYPVASVAVLLDAYVAI</sequence>
<keyword evidence="1" id="KW-1133">Transmembrane helix</keyword>
<feature type="transmembrane region" description="Helical" evidence="1">
    <location>
        <begin position="46"/>
        <end position="66"/>
    </location>
</feature>
<comment type="caution">
    <text evidence="2">The sequence shown here is derived from an EMBL/GenBank/DDBJ whole genome shotgun (WGS) entry which is preliminary data.</text>
</comment>
<reference evidence="3" key="1">
    <citation type="journal article" date="2015" name="Nat. Genet.">
        <title>The genome and transcriptome of the zoonotic hookworm Ancylostoma ceylanicum identify infection-specific gene families.</title>
        <authorList>
            <person name="Schwarz E.M."/>
            <person name="Hu Y."/>
            <person name="Antoshechkin I."/>
            <person name="Miller M.M."/>
            <person name="Sternberg P.W."/>
            <person name="Aroian R.V."/>
        </authorList>
    </citation>
    <scope>NUCLEOTIDE SEQUENCE</scope>
    <source>
        <strain evidence="3">HY135</strain>
    </source>
</reference>
<protein>
    <submittedName>
        <fullName evidence="2">Uncharacterized protein</fullName>
    </submittedName>
</protein>
<proteinExistence type="predicted"/>
<keyword evidence="1" id="KW-0812">Transmembrane</keyword>
<name>A0A016U440_9BILA</name>
<evidence type="ECO:0000313" key="2">
    <source>
        <dbReference type="EMBL" id="EYC09920.1"/>
    </source>
</evidence>
<keyword evidence="3" id="KW-1185">Reference proteome</keyword>
<keyword evidence="1" id="KW-0472">Membrane</keyword>
<organism evidence="2 3">
    <name type="scientific">Ancylostoma ceylanicum</name>
    <dbReference type="NCBI Taxonomy" id="53326"/>
    <lineage>
        <taxon>Eukaryota</taxon>
        <taxon>Metazoa</taxon>
        <taxon>Ecdysozoa</taxon>
        <taxon>Nematoda</taxon>
        <taxon>Chromadorea</taxon>
        <taxon>Rhabditida</taxon>
        <taxon>Rhabditina</taxon>
        <taxon>Rhabditomorpha</taxon>
        <taxon>Strongyloidea</taxon>
        <taxon>Ancylostomatidae</taxon>
        <taxon>Ancylostomatinae</taxon>
        <taxon>Ancylostoma</taxon>
    </lineage>
</organism>